<accession>A0A1Y1ZFJ0</accession>
<organism evidence="2 3">
    <name type="scientific">Clohesyomyces aquaticus</name>
    <dbReference type="NCBI Taxonomy" id="1231657"/>
    <lineage>
        <taxon>Eukaryota</taxon>
        <taxon>Fungi</taxon>
        <taxon>Dikarya</taxon>
        <taxon>Ascomycota</taxon>
        <taxon>Pezizomycotina</taxon>
        <taxon>Dothideomycetes</taxon>
        <taxon>Pleosporomycetidae</taxon>
        <taxon>Pleosporales</taxon>
        <taxon>Lindgomycetaceae</taxon>
        <taxon>Clohesyomyces</taxon>
    </lineage>
</organism>
<evidence type="ECO:0000313" key="3">
    <source>
        <dbReference type="Proteomes" id="UP000193144"/>
    </source>
</evidence>
<name>A0A1Y1ZFJ0_9PLEO</name>
<dbReference type="EMBL" id="MCFA01000092">
    <property type="protein sequence ID" value="ORY09030.1"/>
    <property type="molecule type" value="Genomic_DNA"/>
</dbReference>
<comment type="caution">
    <text evidence="2">The sequence shown here is derived from an EMBL/GenBank/DDBJ whole genome shotgun (WGS) entry which is preliminary data.</text>
</comment>
<sequence>MVEKGRAEDGDGGEEEMKRFATEVEAFCFILHRTRKRDEGHHSPGLEACKPVAVAVGASSARSPQTAKERASKESALLAHGPWPMGCFGPPEDIHGVSIQVPHTSKLSCPAAGTTAHRIRTHHTFRTQPSGLPVCQTARLPDCHRPSAHGTHSATAGIRHSQARRARLIPERTEPLH</sequence>
<feature type="compositionally biased region" description="Basic and acidic residues" evidence="1">
    <location>
        <begin position="168"/>
        <end position="177"/>
    </location>
</feature>
<evidence type="ECO:0000256" key="1">
    <source>
        <dbReference type="SAM" id="MobiDB-lite"/>
    </source>
</evidence>
<proteinExistence type="predicted"/>
<feature type="region of interest" description="Disordered" evidence="1">
    <location>
        <begin position="145"/>
        <end position="177"/>
    </location>
</feature>
<reference evidence="2 3" key="1">
    <citation type="submission" date="2016-07" db="EMBL/GenBank/DDBJ databases">
        <title>Pervasive Adenine N6-methylation of Active Genes in Fungi.</title>
        <authorList>
            <consortium name="DOE Joint Genome Institute"/>
            <person name="Mondo S.J."/>
            <person name="Dannebaum R.O."/>
            <person name="Kuo R.C."/>
            <person name="Labutti K."/>
            <person name="Haridas S."/>
            <person name="Kuo A."/>
            <person name="Salamov A."/>
            <person name="Ahrendt S.R."/>
            <person name="Lipzen A."/>
            <person name="Sullivan W."/>
            <person name="Andreopoulos W.B."/>
            <person name="Clum A."/>
            <person name="Lindquist E."/>
            <person name="Daum C."/>
            <person name="Ramamoorthy G.K."/>
            <person name="Gryganskyi A."/>
            <person name="Culley D."/>
            <person name="Magnuson J.K."/>
            <person name="James T.Y."/>
            <person name="O'Malley M.A."/>
            <person name="Stajich J.E."/>
            <person name="Spatafora J.W."/>
            <person name="Visel A."/>
            <person name="Grigoriev I.V."/>
        </authorList>
    </citation>
    <scope>NUCLEOTIDE SEQUENCE [LARGE SCALE GENOMIC DNA]</scope>
    <source>
        <strain evidence="2 3">CBS 115471</strain>
    </source>
</reference>
<dbReference type="Proteomes" id="UP000193144">
    <property type="component" value="Unassembled WGS sequence"/>
</dbReference>
<protein>
    <submittedName>
        <fullName evidence="2">Uncharacterized protein</fullName>
    </submittedName>
</protein>
<dbReference type="AlphaFoldDB" id="A0A1Y1ZFJ0"/>
<gene>
    <name evidence="2" type="ORF">BCR34DRAFT_385609</name>
</gene>
<evidence type="ECO:0000313" key="2">
    <source>
        <dbReference type="EMBL" id="ORY09030.1"/>
    </source>
</evidence>
<keyword evidence="3" id="KW-1185">Reference proteome</keyword>